<dbReference type="AlphaFoldDB" id="A0A0K2U4G0"/>
<evidence type="ECO:0000313" key="2">
    <source>
        <dbReference type="EMBL" id="CDW32817.1"/>
    </source>
</evidence>
<feature type="region of interest" description="Disordered" evidence="1">
    <location>
        <begin position="1"/>
        <end position="35"/>
    </location>
</feature>
<name>A0A0K2U4G0_LEPSM</name>
<protein>
    <submittedName>
        <fullName evidence="2">Uncharacterized protein</fullName>
    </submittedName>
</protein>
<evidence type="ECO:0000256" key="1">
    <source>
        <dbReference type="SAM" id="MobiDB-lite"/>
    </source>
</evidence>
<dbReference type="EMBL" id="HACA01015456">
    <property type="protein sequence ID" value="CDW32817.1"/>
    <property type="molecule type" value="Transcribed_RNA"/>
</dbReference>
<sequence>MTSCFVNRGLRQSKEDNSKRLVRAGRPLFTPPPTSLMLSPSTSPFVCISKRRHVVSVIKTPRPSKPLSAIIWTPWQRTTSAADARPNT</sequence>
<accession>A0A0K2U4G0</accession>
<reference evidence="2" key="1">
    <citation type="submission" date="2014-05" db="EMBL/GenBank/DDBJ databases">
        <authorList>
            <person name="Chronopoulou M."/>
        </authorList>
    </citation>
    <scope>NUCLEOTIDE SEQUENCE</scope>
    <source>
        <tissue evidence="2">Whole organism</tissue>
    </source>
</reference>
<proteinExistence type="predicted"/>
<organism evidence="2">
    <name type="scientific">Lepeophtheirus salmonis</name>
    <name type="common">Salmon louse</name>
    <name type="synonym">Caligus salmonis</name>
    <dbReference type="NCBI Taxonomy" id="72036"/>
    <lineage>
        <taxon>Eukaryota</taxon>
        <taxon>Metazoa</taxon>
        <taxon>Ecdysozoa</taxon>
        <taxon>Arthropoda</taxon>
        <taxon>Crustacea</taxon>
        <taxon>Multicrustacea</taxon>
        <taxon>Hexanauplia</taxon>
        <taxon>Copepoda</taxon>
        <taxon>Siphonostomatoida</taxon>
        <taxon>Caligidae</taxon>
        <taxon>Lepeophtheirus</taxon>
    </lineage>
</organism>